<dbReference type="Proteomes" id="UP001373909">
    <property type="component" value="Chromosome"/>
</dbReference>
<sequence>MKKNLLCAALLVAGISTVHAQPTTWDFTYRGFVDAATGVFDSRREFGGSFVGEDSNQDGVIVLDELSYFSSGGYLFFPVTPGSYGCNTSSYLRCEVKNFSYTLTGKLQYEARTYGYDEGSMSWYSNDVIGSHLLRGGGDFMRGTRWENRYNWSDQTTFTISPAPVPEPTVALMLPAGLALMYLARVRRRKTSA</sequence>
<proteinExistence type="predicted"/>
<gene>
    <name evidence="2" type="ORF">OPV09_02060</name>
</gene>
<keyword evidence="1" id="KW-0732">Signal</keyword>
<feature type="signal peptide" evidence="1">
    <location>
        <begin position="1"/>
        <end position="20"/>
    </location>
</feature>
<evidence type="ECO:0000313" key="3">
    <source>
        <dbReference type="Proteomes" id="UP001373909"/>
    </source>
</evidence>
<dbReference type="InterPro" id="IPR013424">
    <property type="entry name" value="Ice-binding_C"/>
</dbReference>
<feature type="chain" id="PRO_5046370813" evidence="1">
    <location>
        <begin position="21"/>
        <end position="193"/>
    </location>
</feature>
<reference evidence="2 3" key="1">
    <citation type="submission" date="2024-01" db="EMBL/GenBank/DDBJ databases">
        <title>Draft genome sequences of nine bacterial species from freshwater ponds near Washington, DC.</title>
        <authorList>
            <person name="Pavloudi C."/>
            <person name="Oliver L."/>
            <person name="Slattery K."/>
            <person name="Lissner G."/>
            <person name="Saw J.H."/>
        </authorList>
    </citation>
    <scope>NUCLEOTIDE SEQUENCE [LARGE SCALE GENOMIC DNA]</scope>
    <source>
        <strain evidence="3">TB1-E2</strain>
    </source>
</reference>
<evidence type="ECO:0000313" key="2">
    <source>
        <dbReference type="EMBL" id="WWO46927.1"/>
    </source>
</evidence>
<dbReference type="EMBL" id="CP142523">
    <property type="protein sequence ID" value="WWO46927.1"/>
    <property type="molecule type" value="Genomic_DNA"/>
</dbReference>
<keyword evidence="3" id="KW-1185">Reference proteome</keyword>
<protein>
    <submittedName>
        <fullName evidence="2">PEP-CTERM sorting domain-containing protein</fullName>
    </submittedName>
</protein>
<evidence type="ECO:0000256" key="1">
    <source>
        <dbReference type="SAM" id="SignalP"/>
    </source>
</evidence>
<dbReference type="NCBIfam" id="TIGR02595">
    <property type="entry name" value="PEP_CTERM"/>
    <property type="match status" value="1"/>
</dbReference>
<name>A0ABZ2GM91_9BURK</name>
<dbReference type="RefSeq" id="WP_338680354.1">
    <property type="nucleotide sequence ID" value="NZ_CP142523.1"/>
</dbReference>
<accession>A0ABZ2GM91</accession>
<organism evidence="2 3">
    <name type="scientific">Janthinobacterium aestuarii</name>
    <dbReference type="NCBI Taxonomy" id="2985511"/>
    <lineage>
        <taxon>Bacteria</taxon>
        <taxon>Pseudomonadati</taxon>
        <taxon>Pseudomonadota</taxon>
        <taxon>Betaproteobacteria</taxon>
        <taxon>Burkholderiales</taxon>
        <taxon>Oxalobacteraceae</taxon>
        <taxon>Janthinobacterium</taxon>
    </lineage>
</organism>